<dbReference type="OrthoDB" id="9773828at2"/>
<evidence type="ECO:0000313" key="5">
    <source>
        <dbReference type="EMBL" id="OJG35522.1"/>
    </source>
</evidence>
<organism evidence="5 6">
    <name type="scientific">Enterococcus devriesei</name>
    <dbReference type="NCBI Taxonomy" id="319970"/>
    <lineage>
        <taxon>Bacteria</taxon>
        <taxon>Bacillati</taxon>
        <taxon>Bacillota</taxon>
        <taxon>Bacilli</taxon>
        <taxon>Lactobacillales</taxon>
        <taxon>Enterococcaceae</taxon>
        <taxon>Enterococcus</taxon>
    </lineage>
</organism>
<dbReference type="InterPro" id="IPR023210">
    <property type="entry name" value="NADP_OxRdtase_dom"/>
</dbReference>
<accession>A0A1L8SUH0</accession>
<dbReference type="Pfam" id="PF00248">
    <property type="entry name" value="Aldo_ket_red"/>
    <property type="match status" value="1"/>
</dbReference>
<dbReference type="CDD" id="cd19089">
    <property type="entry name" value="AKR_AKR14A1_2"/>
    <property type="match status" value="1"/>
</dbReference>
<name>A0A1L8SUH0_9ENTE</name>
<evidence type="ECO:0000256" key="1">
    <source>
        <dbReference type="ARBA" id="ARBA00006515"/>
    </source>
</evidence>
<proteinExistence type="inferred from homology"/>
<dbReference type="PANTHER" id="PTHR43150:SF4">
    <property type="entry name" value="L-GLYCERALDEHYDE 3-PHOSPHATE REDUCTASE"/>
    <property type="match status" value="1"/>
</dbReference>
<protein>
    <submittedName>
        <fullName evidence="5">Oxidoreductase, aldo/keto reductase</fullName>
    </submittedName>
</protein>
<keyword evidence="3" id="KW-0560">Oxidoreductase</keyword>
<dbReference type="Gene3D" id="3.20.20.100">
    <property type="entry name" value="NADP-dependent oxidoreductase domain"/>
    <property type="match status" value="1"/>
</dbReference>
<dbReference type="RefSeq" id="WP_071862491.1">
    <property type="nucleotide sequence ID" value="NZ_JBHLVS010000013.1"/>
</dbReference>
<comment type="similarity">
    <text evidence="1">Belongs to the shaker potassium channel beta subunit family.</text>
</comment>
<dbReference type="Proteomes" id="UP000183700">
    <property type="component" value="Unassembled WGS sequence"/>
</dbReference>
<feature type="domain" description="NADP-dependent oxidoreductase" evidence="4">
    <location>
        <begin position="27"/>
        <end position="326"/>
    </location>
</feature>
<dbReference type="AlphaFoldDB" id="A0A1L8SUH0"/>
<evidence type="ECO:0000256" key="2">
    <source>
        <dbReference type="ARBA" id="ARBA00022857"/>
    </source>
</evidence>
<comment type="caution">
    <text evidence="5">The sequence shown here is derived from an EMBL/GenBank/DDBJ whole genome shotgun (WGS) entry which is preliminary data.</text>
</comment>
<reference evidence="5 6" key="1">
    <citation type="submission" date="2014-12" db="EMBL/GenBank/DDBJ databases">
        <title>Draft genome sequences of 29 type strains of Enterococci.</title>
        <authorList>
            <person name="Zhong Z."/>
            <person name="Sun Z."/>
            <person name="Liu W."/>
            <person name="Zhang W."/>
            <person name="Zhang H."/>
        </authorList>
    </citation>
    <scope>NUCLEOTIDE SEQUENCE [LARGE SCALE GENOMIC DNA]</scope>
    <source>
        <strain evidence="5 6">DSM 22802</strain>
    </source>
</reference>
<dbReference type="InterPro" id="IPR036812">
    <property type="entry name" value="NAD(P)_OxRdtase_dom_sf"/>
</dbReference>
<dbReference type="GO" id="GO:0016491">
    <property type="term" value="F:oxidoreductase activity"/>
    <property type="evidence" value="ECO:0007669"/>
    <property type="project" value="UniProtKB-KW"/>
</dbReference>
<evidence type="ECO:0000256" key="3">
    <source>
        <dbReference type="ARBA" id="ARBA00023002"/>
    </source>
</evidence>
<keyword evidence="6" id="KW-1185">Reference proteome</keyword>
<keyword evidence="2" id="KW-0521">NADP</keyword>
<dbReference type="EMBL" id="JXKM01000006">
    <property type="protein sequence ID" value="OJG35522.1"/>
    <property type="molecule type" value="Genomic_DNA"/>
</dbReference>
<dbReference type="InterPro" id="IPR005399">
    <property type="entry name" value="K_chnl_volt-dep_bsu_KCNAB-rel"/>
</dbReference>
<dbReference type="PANTHER" id="PTHR43150">
    <property type="entry name" value="HYPERKINETIC, ISOFORM M"/>
    <property type="match status" value="1"/>
</dbReference>
<dbReference type="GO" id="GO:0051596">
    <property type="term" value="P:methylglyoxal catabolic process"/>
    <property type="evidence" value="ECO:0007669"/>
    <property type="project" value="TreeGrafter"/>
</dbReference>
<evidence type="ECO:0000259" key="4">
    <source>
        <dbReference type="Pfam" id="PF00248"/>
    </source>
</evidence>
<sequence length="329" mass="36963">MYQANEHRYEKMSYRRVANTGLVLPAVSLGLWRGFGDERPLSNTRKVLLDAFDSGINHFDLANNYGPKPGSAESSFGAVFQSDLKPYRDEMIVSSKAGFDMWQGPYGSMSSKKHLVASMDQSLTRTGLDYFDIFYTHRPDEQTSFEETADTLDLFVKQGKALYIGISNYSKEQTEKMIKLFKERHTPFVIHQVSYNMLNREAEEGLLDVLQENKLGAIAYGPLAEGLLTDRSSQEIPADFPAHRTNSSLLAPENIASTQQKLRSLKKIADTREQTLSQLALAWLLKDPTVASVVIGSTNIDHVHDNLAALQHLEFSQSELNEIKTILHS</sequence>
<gene>
    <name evidence="5" type="ORF">RV00_GL002707</name>
</gene>
<dbReference type="SUPFAM" id="SSF51430">
    <property type="entry name" value="NAD(P)-linked oxidoreductase"/>
    <property type="match status" value="1"/>
</dbReference>
<dbReference type="STRING" id="319970.RV00_GL002707"/>
<evidence type="ECO:0000313" key="6">
    <source>
        <dbReference type="Proteomes" id="UP000183700"/>
    </source>
</evidence>